<proteinExistence type="predicted"/>
<sequence length="75" mass="8055">MYARARRLADNQDAGACGSLYYRAGTKREMRFAETTGAYLGQQGVEVGLALIARGGDSYGSYGGYGKEALHARQT</sequence>
<reference evidence="1 2" key="1">
    <citation type="journal article" date="2012" name="J. Bacteriol.">
        <title>De Novo Genome Project of Cupriavidus basilensis OR16.</title>
        <authorList>
            <person name="Cserhati M."/>
            <person name="Kriszt B."/>
            <person name="Szoboszlay S."/>
            <person name="Toth A."/>
            <person name="Szabo I."/>
            <person name="Tancsics A."/>
            <person name="Nagy I."/>
            <person name="Horvath B."/>
            <person name="Nagy I."/>
            <person name="Kukolya J."/>
        </authorList>
    </citation>
    <scope>NUCLEOTIDE SEQUENCE [LARGE SCALE GENOMIC DNA]</scope>
    <source>
        <strain evidence="1 2">OR16</strain>
    </source>
</reference>
<evidence type="ECO:0000313" key="1">
    <source>
        <dbReference type="EMBL" id="EHP41578.1"/>
    </source>
</evidence>
<dbReference type="EMBL" id="AHJE01000045">
    <property type="protein sequence ID" value="EHP41578.1"/>
    <property type="molecule type" value="Genomic_DNA"/>
</dbReference>
<protein>
    <submittedName>
        <fullName evidence="1">Uncharacterized protein</fullName>
    </submittedName>
</protein>
<dbReference type="Proteomes" id="UP000005808">
    <property type="component" value="Unassembled WGS sequence"/>
</dbReference>
<accession>H1S753</accession>
<evidence type="ECO:0000313" key="2">
    <source>
        <dbReference type="Proteomes" id="UP000005808"/>
    </source>
</evidence>
<organism evidence="1 2">
    <name type="scientific">Cupriavidus basilensis OR16</name>
    <dbReference type="NCBI Taxonomy" id="1127483"/>
    <lineage>
        <taxon>Bacteria</taxon>
        <taxon>Pseudomonadati</taxon>
        <taxon>Pseudomonadota</taxon>
        <taxon>Betaproteobacteria</taxon>
        <taxon>Burkholderiales</taxon>
        <taxon>Burkholderiaceae</taxon>
        <taxon>Cupriavidus</taxon>
    </lineage>
</organism>
<gene>
    <name evidence="1" type="ORF">OR16_18781</name>
</gene>
<comment type="caution">
    <text evidence="1">The sequence shown here is derived from an EMBL/GenBank/DDBJ whole genome shotgun (WGS) entry which is preliminary data.</text>
</comment>
<dbReference type="AlphaFoldDB" id="H1S753"/>
<name>H1S753_9BURK</name>